<accession>A0A5B6T7F6</accession>
<feature type="signal peptide" evidence="4">
    <location>
        <begin position="1"/>
        <end position="23"/>
    </location>
</feature>
<keyword evidence="4" id="KW-0732">Signal</keyword>
<dbReference type="InterPro" id="IPR036942">
    <property type="entry name" value="Beta-barrel_TonB_sf"/>
</dbReference>
<name>A0A5B6T7F6_9BACT</name>
<dbReference type="Gene3D" id="2.170.130.10">
    <property type="entry name" value="TonB-dependent receptor, plug domain"/>
    <property type="match status" value="1"/>
</dbReference>
<feature type="chain" id="PRO_5023098302" evidence="4">
    <location>
        <begin position="24"/>
        <end position="828"/>
    </location>
</feature>
<evidence type="ECO:0000313" key="8">
    <source>
        <dbReference type="Proteomes" id="UP000324133"/>
    </source>
</evidence>
<evidence type="ECO:0000256" key="4">
    <source>
        <dbReference type="SAM" id="SignalP"/>
    </source>
</evidence>
<dbReference type="SUPFAM" id="SSF56935">
    <property type="entry name" value="Porins"/>
    <property type="match status" value="1"/>
</dbReference>
<dbReference type="GO" id="GO:0009279">
    <property type="term" value="C:cell outer membrane"/>
    <property type="evidence" value="ECO:0007669"/>
    <property type="project" value="UniProtKB-SubCell"/>
</dbReference>
<evidence type="ECO:0000256" key="3">
    <source>
        <dbReference type="ARBA" id="ARBA00023237"/>
    </source>
</evidence>
<dbReference type="InterPro" id="IPR008969">
    <property type="entry name" value="CarboxyPept-like_regulatory"/>
</dbReference>
<dbReference type="AlphaFoldDB" id="A0A5B6T7F6"/>
<dbReference type="InterPro" id="IPR037066">
    <property type="entry name" value="Plug_dom_sf"/>
</dbReference>
<feature type="domain" description="TonB-dependent receptor plug" evidence="5">
    <location>
        <begin position="137"/>
        <end position="225"/>
    </location>
</feature>
<dbReference type="SUPFAM" id="SSF49464">
    <property type="entry name" value="Carboxypeptidase regulatory domain-like"/>
    <property type="match status" value="1"/>
</dbReference>
<dbReference type="EMBL" id="VKKY01000003">
    <property type="protein sequence ID" value="KAA3436066.1"/>
    <property type="molecule type" value="Genomic_DNA"/>
</dbReference>
<organism evidence="7 8">
    <name type="scientific">Rufibacter hautae</name>
    <dbReference type="NCBI Taxonomy" id="2595005"/>
    <lineage>
        <taxon>Bacteria</taxon>
        <taxon>Pseudomonadati</taxon>
        <taxon>Bacteroidota</taxon>
        <taxon>Cytophagia</taxon>
        <taxon>Cytophagales</taxon>
        <taxon>Hymenobacteraceae</taxon>
        <taxon>Rufibacter</taxon>
    </lineage>
</organism>
<keyword evidence="2" id="KW-0472">Membrane</keyword>
<dbReference type="InterPro" id="IPR012910">
    <property type="entry name" value="Plug_dom"/>
</dbReference>
<dbReference type="InterPro" id="IPR041700">
    <property type="entry name" value="OMP_b-brl_3"/>
</dbReference>
<dbReference type="Gene3D" id="2.40.170.20">
    <property type="entry name" value="TonB-dependent receptor, beta-barrel domain"/>
    <property type="match status" value="1"/>
</dbReference>
<keyword evidence="3" id="KW-0998">Cell outer membrane</keyword>
<keyword evidence="8" id="KW-1185">Reference proteome</keyword>
<dbReference type="RefSeq" id="WP_149092028.1">
    <property type="nucleotide sequence ID" value="NZ_VKKY01000003.1"/>
</dbReference>
<protein>
    <submittedName>
        <fullName evidence="7">Outer membrane beta-barrel protein</fullName>
    </submittedName>
</protein>
<sequence>MYTKRLSLLLTLWLLCLAPKVWAQENTSFDLKGVVKGAKGEPLLTANLQLVKDSSQVLVKVEVSGQDGSFLFSGIPAGKYKLMVLHYDYALYTSGAIHLQKNTDLGVISLAERAVALKEVKIEAQKPFVEQHFDKTVLNVENSISSAGSNVLEVLEKAPGVRVDQNDNISMRGRSGVMVMINGKRVPMSGTELATMLRGLNANEVAKIDLITNPSAKYDAAGNAGIIDIKLKKDDRVGTNGSITSSFGQGQRFKSNQGLQLNHRTGKVNVFGSYNYVHRKDFSKLDIYREFFSLNEARSLQGINDQKNHFSHQINSHNGRLGFDWNVTPKTIVGVVANGVFVDVNRATANTSQFFDRNRQYDKYTTTNAISGTNRNSQALNFNLKHTIDTTGKEISADVDYAAFQSGDIQDFTTRYFDTEKPMPDSLLYGDLDGKLTIKSVKVDYSQSLKSMGANLEAGLKSSLVDADNDLRFYDRTRGRNTLDTNRSNHFIYRENINAAYLNLNKKWSKTSLQLGLRVENTSAKGEQVAEYAEVEGERSFDRNYTQLFPSAFLGYTLNKTHDLGLSVSRRIDRPTYNQLNPFVYFIDPSTKSAGNPFLLPQTTYAFEFTHTLKEKYVTKLSYSRTTDNIISVLSPEPRPVPDPNPNQIPVVIQQDRNLAKFHYYGASFSVPVSVARWFTSTNNIEAYYGLYQGNLANTALRNGRPTFSINSTNSFQLPKNWSAELIGVYRGREIYAFLDIQPVRFLTLGVQKQFLDKKANVKLNVTDVFYSNKVRATTALTGYYERFYQRRDTRVATLSFTYRFGGTQVAPARRRTGGAEDEKRRAG</sequence>
<evidence type="ECO:0000256" key="1">
    <source>
        <dbReference type="ARBA" id="ARBA00004442"/>
    </source>
</evidence>
<gene>
    <name evidence="7" type="ORF">FOA19_16805</name>
</gene>
<proteinExistence type="predicted"/>
<dbReference type="Proteomes" id="UP000324133">
    <property type="component" value="Unassembled WGS sequence"/>
</dbReference>
<dbReference type="Pfam" id="PF14905">
    <property type="entry name" value="OMP_b-brl_3"/>
    <property type="match status" value="1"/>
</dbReference>
<comment type="caution">
    <text evidence="7">The sequence shown here is derived from an EMBL/GenBank/DDBJ whole genome shotgun (WGS) entry which is preliminary data.</text>
</comment>
<dbReference type="PANTHER" id="PTHR40980:SF4">
    <property type="entry name" value="TONB-DEPENDENT RECEPTOR-LIKE BETA-BARREL DOMAIN-CONTAINING PROTEIN"/>
    <property type="match status" value="1"/>
</dbReference>
<reference evidence="7 8" key="1">
    <citation type="submission" date="2019-07" db="EMBL/GenBank/DDBJ databases">
        <title>Rufibacter sp. nov., isolated from lake sediment.</title>
        <authorList>
            <person name="Qu J.-H."/>
        </authorList>
    </citation>
    <scope>NUCLEOTIDE SEQUENCE [LARGE SCALE GENOMIC DNA]</scope>
    <source>
        <strain evidence="7 8">NBS58-1</strain>
    </source>
</reference>
<evidence type="ECO:0000313" key="7">
    <source>
        <dbReference type="EMBL" id="KAA3436066.1"/>
    </source>
</evidence>
<evidence type="ECO:0000259" key="5">
    <source>
        <dbReference type="Pfam" id="PF07715"/>
    </source>
</evidence>
<comment type="subcellular location">
    <subcellularLocation>
        <location evidence="1">Cell outer membrane</location>
    </subcellularLocation>
</comment>
<feature type="domain" description="Outer membrane protein beta-barrel" evidence="6">
    <location>
        <begin position="386"/>
        <end position="803"/>
    </location>
</feature>
<dbReference type="OrthoDB" id="905812at2"/>
<evidence type="ECO:0000259" key="6">
    <source>
        <dbReference type="Pfam" id="PF14905"/>
    </source>
</evidence>
<dbReference type="PANTHER" id="PTHR40980">
    <property type="entry name" value="PLUG DOMAIN-CONTAINING PROTEIN"/>
    <property type="match status" value="1"/>
</dbReference>
<evidence type="ECO:0000256" key="2">
    <source>
        <dbReference type="ARBA" id="ARBA00023136"/>
    </source>
</evidence>
<dbReference type="Pfam" id="PF07715">
    <property type="entry name" value="Plug"/>
    <property type="match status" value="1"/>
</dbReference>